<gene>
    <name evidence="1" type="ORF">GCM10010987_70930</name>
    <name evidence="2" type="ORF">XH86_04735</name>
</gene>
<reference evidence="1" key="1">
    <citation type="journal article" date="2014" name="Int. J. Syst. Evol. Microbiol.">
        <title>Complete genome sequence of Corynebacterium casei LMG S-19264T (=DSM 44701T), isolated from a smear-ripened cheese.</title>
        <authorList>
            <consortium name="US DOE Joint Genome Institute (JGI-PGF)"/>
            <person name="Walter F."/>
            <person name="Albersmeier A."/>
            <person name="Kalinowski J."/>
            <person name="Ruckert C."/>
        </authorList>
    </citation>
    <scope>NUCLEOTIDE SEQUENCE</scope>
    <source>
        <strain evidence="1">CGMCC 1.15034</strain>
    </source>
</reference>
<protein>
    <submittedName>
        <fullName evidence="1">Uncharacterized protein</fullName>
    </submittedName>
</protein>
<keyword evidence="3" id="KW-1185">Reference proteome</keyword>
<dbReference type="Proteomes" id="UP000625079">
    <property type="component" value="Unassembled WGS sequence"/>
</dbReference>
<evidence type="ECO:0000313" key="1">
    <source>
        <dbReference type="EMBL" id="GGI32741.1"/>
    </source>
</evidence>
<dbReference type="EMBL" id="BMHC01000026">
    <property type="protein sequence ID" value="GGI32741.1"/>
    <property type="molecule type" value="Genomic_DNA"/>
</dbReference>
<dbReference type="AlphaFoldDB" id="A0A410V077"/>
<evidence type="ECO:0000313" key="3">
    <source>
        <dbReference type="Proteomes" id="UP000593880"/>
    </source>
</evidence>
<reference evidence="1" key="3">
    <citation type="submission" date="2022-12" db="EMBL/GenBank/DDBJ databases">
        <authorList>
            <person name="Sun Q."/>
            <person name="Zhou Y."/>
        </authorList>
    </citation>
    <scope>NUCLEOTIDE SEQUENCE</scope>
    <source>
        <strain evidence="1">CGMCC 1.15034</strain>
    </source>
</reference>
<reference evidence="2 3" key="2">
    <citation type="submission" date="2018-06" db="EMBL/GenBank/DDBJ databases">
        <title>Comparative genomics of rhizobia nodulating Arachis hypogaea in China.</title>
        <authorList>
            <person name="Li Y."/>
        </authorList>
    </citation>
    <scope>NUCLEOTIDE SEQUENCE [LARGE SCALE GENOMIC DNA]</scope>
    <source>
        <strain evidence="2 3">CCBAU 51658</strain>
    </source>
</reference>
<evidence type="ECO:0000313" key="4">
    <source>
        <dbReference type="Proteomes" id="UP000625079"/>
    </source>
</evidence>
<accession>A0A410V077</accession>
<sequence length="61" mass="6849">MLLVDTLLILSMLFFLFLPITDRRTVRMKLCMVCTLLAVFSVSASRTHVAQVRLAGIVAPR</sequence>
<dbReference type="RefSeq" id="WP_128963846.1">
    <property type="nucleotide sequence ID" value="NZ_BMHC01000026.1"/>
</dbReference>
<dbReference type="Proteomes" id="UP000593880">
    <property type="component" value="Chromosome"/>
</dbReference>
<dbReference type="OrthoDB" id="8250324at2"/>
<evidence type="ECO:0000313" key="2">
    <source>
        <dbReference type="EMBL" id="QOZ58128.1"/>
    </source>
</evidence>
<dbReference type="EMBL" id="CP030057">
    <property type="protein sequence ID" value="QOZ58128.1"/>
    <property type="molecule type" value="Genomic_DNA"/>
</dbReference>
<name>A0A410V077_9BRAD</name>
<proteinExistence type="predicted"/>
<organism evidence="1 4">
    <name type="scientific">Bradyrhizobium guangdongense</name>
    <dbReference type="NCBI Taxonomy" id="1325090"/>
    <lineage>
        <taxon>Bacteria</taxon>
        <taxon>Pseudomonadati</taxon>
        <taxon>Pseudomonadota</taxon>
        <taxon>Alphaproteobacteria</taxon>
        <taxon>Hyphomicrobiales</taxon>
        <taxon>Nitrobacteraceae</taxon>
        <taxon>Bradyrhizobium</taxon>
    </lineage>
</organism>